<gene>
    <name evidence="1" type="ORF">ADIS_0009</name>
</gene>
<dbReference type="STRING" id="1232681.ADIS_0009"/>
<dbReference type="EMBL" id="AQHR01000001">
    <property type="protein sequence ID" value="EON79442.1"/>
    <property type="molecule type" value="Genomic_DNA"/>
</dbReference>
<evidence type="ECO:0000313" key="2">
    <source>
        <dbReference type="Proteomes" id="UP000013909"/>
    </source>
</evidence>
<evidence type="ECO:0000313" key="1">
    <source>
        <dbReference type="EMBL" id="EON79442.1"/>
    </source>
</evidence>
<keyword evidence="2" id="KW-1185">Reference proteome</keyword>
<dbReference type="Proteomes" id="UP000013909">
    <property type="component" value="Unassembled WGS sequence"/>
</dbReference>
<sequence length="42" mass="4532">MDFRGCVVSGVVVLQVTGSEDTGKSLLEGLPTLLRDTPHEKF</sequence>
<proteinExistence type="predicted"/>
<reference evidence="1 2" key="1">
    <citation type="submission" date="2013-02" db="EMBL/GenBank/DDBJ databases">
        <title>A novel strain isolated from Lonar lake, Maharashtra, India.</title>
        <authorList>
            <person name="Singh A."/>
        </authorList>
    </citation>
    <scope>NUCLEOTIDE SEQUENCE [LARGE SCALE GENOMIC DNA]</scope>
    <source>
        <strain evidence="1 2">AK24</strain>
    </source>
</reference>
<comment type="caution">
    <text evidence="1">The sequence shown here is derived from an EMBL/GenBank/DDBJ whole genome shotgun (WGS) entry which is preliminary data.</text>
</comment>
<protein>
    <submittedName>
        <fullName evidence="1">Uncharacterized protein</fullName>
    </submittedName>
</protein>
<accession>R7ZZB8</accession>
<dbReference type="AlphaFoldDB" id="R7ZZB8"/>
<name>R7ZZB8_9BACT</name>
<organism evidence="1 2">
    <name type="scientific">Lunatimonas lonarensis</name>
    <dbReference type="NCBI Taxonomy" id="1232681"/>
    <lineage>
        <taxon>Bacteria</taxon>
        <taxon>Pseudomonadati</taxon>
        <taxon>Bacteroidota</taxon>
        <taxon>Cytophagia</taxon>
        <taxon>Cytophagales</taxon>
        <taxon>Cyclobacteriaceae</taxon>
    </lineage>
</organism>